<dbReference type="Gene3D" id="1.25.40.10">
    <property type="entry name" value="Tetratricopeptide repeat domain"/>
    <property type="match status" value="1"/>
</dbReference>
<accession>A0ABP0XF96</accession>
<organism evidence="3 4">
    <name type="scientific">Sphagnum jensenii</name>
    <dbReference type="NCBI Taxonomy" id="128206"/>
    <lineage>
        <taxon>Eukaryota</taxon>
        <taxon>Viridiplantae</taxon>
        <taxon>Streptophyta</taxon>
        <taxon>Embryophyta</taxon>
        <taxon>Bryophyta</taxon>
        <taxon>Sphagnophytina</taxon>
        <taxon>Sphagnopsida</taxon>
        <taxon>Sphagnales</taxon>
        <taxon>Sphagnaceae</taxon>
        <taxon>Sphagnum</taxon>
    </lineage>
</organism>
<name>A0ABP0XF96_9BRYO</name>
<protein>
    <recommendedName>
        <fullName evidence="5">Pentatricopeptide repeat protein</fullName>
    </recommendedName>
</protein>
<keyword evidence="1" id="KW-0677">Repeat</keyword>
<evidence type="ECO:0000313" key="4">
    <source>
        <dbReference type="Proteomes" id="UP001497444"/>
    </source>
</evidence>
<gene>
    <name evidence="3" type="ORF">CSSPJE1EN1_LOCUS23269</name>
</gene>
<sequence length="194" mass="21623">MYAKCGSMDDAWRVFNKMSSRDVVTWTAVLGGCALHGHGKEALKHFKRMCREGVQPDDITFISLLSACSHAGLVDEGMRCYASTVTDYMISAKLEHYTCMVDILGRAGHLQEAENMVMAMHYIPDVATSMALLDVCRIHVICLVHDHIKFILYSSMCSAIVTPSKFNGISDVIPLKRWPQSGLPGILFSYLHHL</sequence>
<dbReference type="PROSITE" id="PS51257">
    <property type="entry name" value="PROKAR_LIPOPROTEIN"/>
    <property type="match status" value="1"/>
</dbReference>
<dbReference type="Pfam" id="PF01535">
    <property type="entry name" value="PPR"/>
    <property type="match status" value="1"/>
</dbReference>
<dbReference type="InterPro" id="IPR011990">
    <property type="entry name" value="TPR-like_helical_dom_sf"/>
</dbReference>
<evidence type="ECO:0000256" key="1">
    <source>
        <dbReference type="ARBA" id="ARBA00022737"/>
    </source>
</evidence>
<dbReference type="Pfam" id="PF13041">
    <property type="entry name" value="PPR_2"/>
    <property type="match status" value="1"/>
</dbReference>
<proteinExistence type="predicted"/>
<dbReference type="PANTHER" id="PTHR47926">
    <property type="entry name" value="PENTATRICOPEPTIDE REPEAT-CONTAINING PROTEIN"/>
    <property type="match status" value="1"/>
</dbReference>
<keyword evidence="4" id="KW-1185">Reference proteome</keyword>
<evidence type="ECO:0000256" key="2">
    <source>
        <dbReference type="PROSITE-ProRule" id="PRU00708"/>
    </source>
</evidence>
<dbReference type="InterPro" id="IPR046960">
    <property type="entry name" value="PPR_At4g14850-like_plant"/>
</dbReference>
<evidence type="ECO:0008006" key="5">
    <source>
        <dbReference type="Google" id="ProtNLM"/>
    </source>
</evidence>
<dbReference type="EMBL" id="OZ020103">
    <property type="protein sequence ID" value="CAK9277791.1"/>
    <property type="molecule type" value="Genomic_DNA"/>
</dbReference>
<evidence type="ECO:0000313" key="3">
    <source>
        <dbReference type="EMBL" id="CAK9277791.1"/>
    </source>
</evidence>
<reference evidence="3" key="1">
    <citation type="submission" date="2024-02" db="EMBL/GenBank/DDBJ databases">
        <authorList>
            <consortium name="ELIXIR-Norway"/>
            <consortium name="Elixir Norway"/>
        </authorList>
    </citation>
    <scope>NUCLEOTIDE SEQUENCE</scope>
</reference>
<dbReference type="InterPro" id="IPR002885">
    <property type="entry name" value="PPR_rpt"/>
</dbReference>
<feature type="repeat" description="PPR" evidence="2">
    <location>
        <begin position="22"/>
        <end position="56"/>
    </location>
</feature>
<dbReference type="NCBIfam" id="TIGR00756">
    <property type="entry name" value="PPR"/>
    <property type="match status" value="2"/>
</dbReference>
<dbReference type="Proteomes" id="UP001497444">
    <property type="component" value="Chromosome 8"/>
</dbReference>
<dbReference type="PROSITE" id="PS51375">
    <property type="entry name" value="PPR"/>
    <property type="match status" value="1"/>
</dbReference>